<evidence type="ECO:0000313" key="2">
    <source>
        <dbReference type="Proteomes" id="UP001499843"/>
    </source>
</evidence>
<keyword evidence="2" id="KW-1185">Reference proteome</keyword>
<evidence type="ECO:0000313" key="1">
    <source>
        <dbReference type="EMBL" id="GAA2204169.1"/>
    </source>
</evidence>
<proteinExistence type="predicted"/>
<dbReference type="EMBL" id="BAAAQX010000001">
    <property type="protein sequence ID" value="GAA2204169.1"/>
    <property type="molecule type" value="Genomic_DNA"/>
</dbReference>
<sequence length="73" mass="8020">MTRAMTALWISPERRSERCPSCAEERPFEQPPCLDGHEPGQCPEWACVDCGHALVLATAETIRPARQLVTAAA</sequence>
<protein>
    <submittedName>
        <fullName evidence="1">Uncharacterized protein</fullName>
    </submittedName>
</protein>
<name>A0ABN3C4L9_9ACTN</name>
<organism evidence="1 2">
    <name type="scientific">Nonomuraea monospora</name>
    <dbReference type="NCBI Taxonomy" id="568818"/>
    <lineage>
        <taxon>Bacteria</taxon>
        <taxon>Bacillati</taxon>
        <taxon>Actinomycetota</taxon>
        <taxon>Actinomycetes</taxon>
        <taxon>Streptosporangiales</taxon>
        <taxon>Streptosporangiaceae</taxon>
        <taxon>Nonomuraea</taxon>
    </lineage>
</organism>
<accession>A0ABN3C4L9</accession>
<gene>
    <name evidence="1" type="ORF">GCM10009850_002160</name>
</gene>
<dbReference type="Proteomes" id="UP001499843">
    <property type="component" value="Unassembled WGS sequence"/>
</dbReference>
<comment type="caution">
    <text evidence="1">The sequence shown here is derived from an EMBL/GenBank/DDBJ whole genome shotgun (WGS) entry which is preliminary data.</text>
</comment>
<reference evidence="1 2" key="1">
    <citation type="journal article" date="2019" name="Int. J. Syst. Evol. Microbiol.">
        <title>The Global Catalogue of Microorganisms (GCM) 10K type strain sequencing project: providing services to taxonomists for standard genome sequencing and annotation.</title>
        <authorList>
            <consortium name="The Broad Institute Genomics Platform"/>
            <consortium name="The Broad Institute Genome Sequencing Center for Infectious Disease"/>
            <person name="Wu L."/>
            <person name="Ma J."/>
        </authorList>
    </citation>
    <scope>NUCLEOTIDE SEQUENCE [LARGE SCALE GENOMIC DNA]</scope>
    <source>
        <strain evidence="1 2">JCM 16114</strain>
    </source>
</reference>